<gene>
    <name evidence="1" type="ORF">H5410_030155</name>
</gene>
<reference evidence="1 2" key="1">
    <citation type="submission" date="2020-09" db="EMBL/GenBank/DDBJ databases">
        <title>De no assembly of potato wild relative species, Solanum commersonii.</title>
        <authorList>
            <person name="Cho K."/>
        </authorList>
    </citation>
    <scope>NUCLEOTIDE SEQUENCE [LARGE SCALE GENOMIC DNA]</scope>
    <source>
        <strain evidence="1">LZ3.2</strain>
        <tissue evidence="1">Leaf</tissue>
    </source>
</reference>
<evidence type="ECO:0000313" key="2">
    <source>
        <dbReference type="Proteomes" id="UP000824120"/>
    </source>
</evidence>
<comment type="caution">
    <text evidence="1">The sequence shown here is derived from an EMBL/GenBank/DDBJ whole genome shotgun (WGS) entry which is preliminary data.</text>
</comment>
<name>A0A9J5YEU2_SOLCO</name>
<keyword evidence="2" id="KW-1185">Reference proteome</keyword>
<evidence type="ECO:0000313" key="1">
    <source>
        <dbReference type="EMBL" id="KAG5598785.1"/>
    </source>
</evidence>
<dbReference type="AlphaFoldDB" id="A0A9J5YEU2"/>
<dbReference type="Proteomes" id="UP000824120">
    <property type="component" value="Chromosome 6"/>
</dbReference>
<protein>
    <submittedName>
        <fullName evidence="1">Uncharacterized protein</fullName>
    </submittedName>
</protein>
<accession>A0A9J5YEU2</accession>
<organism evidence="1 2">
    <name type="scientific">Solanum commersonii</name>
    <name type="common">Commerson's wild potato</name>
    <name type="synonym">Commerson's nightshade</name>
    <dbReference type="NCBI Taxonomy" id="4109"/>
    <lineage>
        <taxon>Eukaryota</taxon>
        <taxon>Viridiplantae</taxon>
        <taxon>Streptophyta</taxon>
        <taxon>Embryophyta</taxon>
        <taxon>Tracheophyta</taxon>
        <taxon>Spermatophyta</taxon>
        <taxon>Magnoliopsida</taxon>
        <taxon>eudicotyledons</taxon>
        <taxon>Gunneridae</taxon>
        <taxon>Pentapetalae</taxon>
        <taxon>asterids</taxon>
        <taxon>lamiids</taxon>
        <taxon>Solanales</taxon>
        <taxon>Solanaceae</taxon>
        <taxon>Solanoideae</taxon>
        <taxon>Solaneae</taxon>
        <taxon>Solanum</taxon>
    </lineage>
</organism>
<sequence length="116" mass="13398">MPDRNCRSYKNNKGISKLMALLHEEKETILKNQNRKVERIHKKKILQLNSQTGTRLTYGKEIRPEIVELYKNLTGTTNTSLPAVNTMIMRNDATLSHQQRIDTCPEVSEKEIFSAL</sequence>
<proteinExistence type="predicted"/>
<dbReference type="EMBL" id="JACXVP010000006">
    <property type="protein sequence ID" value="KAG5598785.1"/>
    <property type="molecule type" value="Genomic_DNA"/>
</dbReference>